<evidence type="ECO:0000259" key="7">
    <source>
        <dbReference type="Pfam" id="PF17917"/>
    </source>
</evidence>
<dbReference type="FunFam" id="3.10.20.370:FF:000001">
    <property type="entry name" value="Retrovirus-related Pol polyprotein from transposon 17.6-like protein"/>
    <property type="match status" value="1"/>
</dbReference>
<keyword evidence="6" id="KW-0695">RNA-directed DNA polymerase</keyword>
<dbReference type="Proteomes" id="UP000288805">
    <property type="component" value="Unassembled WGS sequence"/>
</dbReference>
<evidence type="ECO:0000313" key="8">
    <source>
        <dbReference type="EMBL" id="RVW68748.1"/>
    </source>
</evidence>
<evidence type="ECO:0000256" key="4">
    <source>
        <dbReference type="ARBA" id="ARBA00022759"/>
    </source>
</evidence>
<dbReference type="GO" id="GO:0004519">
    <property type="term" value="F:endonuclease activity"/>
    <property type="evidence" value="ECO:0007669"/>
    <property type="project" value="UniProtKB-KW"/>
</dbReference>
<feature type="domain" description="Reverse transcriptase RNase H-like" evidence="7">
    <location>
        <begin position="292"/>
        <end position="388"/>
    </location>
</feature>
<protein>
    <submittedName>
        <fullName evidence="8">Retrovirus-related Pol polyprotein from transposon 17.6</fullName>
    </submittedName>
</protein>
<dbReference type="PANTHER" id="PTHR37984:SF5">
    <property type="entry name" value="PROTEIN NYNRIN-LIKE"/>
    <property type="match status" value="1"/>
</dbReference>
<evidence type="ECO:0000256" key="5">
    <source>
        <dbReference type="ARBA" id="ARBA00022801"/>
    </source>
</evidence>
<evidence type="ECO:0000256" key="6">
    <source>
        <dbReference type="ARBA" id="ARBA00022918"/>
    </source>
</evidence>
<evidence type="ECO:0000313" key="9">
    <source>
        <dbReference type="Proteomes" id="UP000288805"/>
    </source>
</evidence>
<sequence>MSRFIRPVMSQMEAMKRFMVMQPPSFNGEPNAEAAEHWLRRMKRMLVGLDIPEEMREVSKVLRGQLLLEYVMVVRNGLINFLACLRGKEKAQKDIIEIRVVKKFQDVFLDELPSLPPHGEFDFSIEVYPGTDLISVSPYRMAPLELKELKTQFEELLSNGFITSPWGAQVLFVKKKDGTLRLCINYRKLNKVNVKNKYPLLRIDDLFDQLKGVKYLFVIVFVNDILIYSRSLEKHKQYLVTTLRTLRRHQLSSKCLLMYLRLEVSWGWLDIIGGVEAKLTTTPVLTTPISGKLFTVYCDASTVGLGCVLMQQDKVIAYASRQLKSHERNYPTYDLELVAMVLALKTCRHYLYGEKFEMYFDYKGLKYIFTQNDLNSRQRKWVETLEDYDFAPHYHIRKANVVADALNRKSYGQLSSLWLREFEMHTVIEDFKLCLG</sequence>
<dbReference type="Gene3D" id="3.30.70.270">
    <property type="match status" value="2"/>
</dbReference>
<dbReference type="GO" id="GO:0016787">
    <property type="term" value="F:hydrolase activity"/>
    <property type="evidence" value="ECO:0007669"/>
    <property type="project" value="UniProtKB-KW"/>
</dbReference>
<dbReference type="PANTHER" id="PTHR37984">
    <property type="entry name" value="PROTEIN CBG26694"/>
    <property type="match status" value="1"/>
</dbReference>
<dbReference type="Gene3D" id="3.10.10.10">
    <property type="entry name" value="HIV Type 1 Reverse Transcriptase, subunit A, domain 1"/>
    <property type="match status" value="1"/>
</dbReference>
<keyword evidence="4" id="KW-0255">Endonuclease</keyword>
<keyword evidence="3" id="KW-0540">Nuclease</keyword>
<name>A0A438G9B3_VITVI</name>
<dbReference type="AlphaFoldDB" id="A0A438G9B3"/>
<keyword evidence="2" id="KW-0548">Nucleotidyltransferase</keyword>
<dbReference type="GO" id="GO:0003964">
    <property type="term" value="F:RNA-directed DNA polymerase activity"/>
    <property type="evidence" value="ECO:0007669"/>
    <property type="project" value="UniProtKB-KW"/>
</dbReference>
<evidence type="ECO:0000256" key="2">
    <source>
        <dbReference type="ARBA" id="ARBA00022695"/>
    </source>
</evidence>
<gene>
    <name evidence="8" type="primary">pol_581</name>
    <name evidence="8" type="ORF">CK203_063000</name>
</gene>
<dbReference type="CDD" id="cd09274">
    <property type="entry name" value="RNase_HI_RT_Ty3"/>
    <property type="match status" value="1"/>
</dbReference>
<proteinExistence type="predicted"/>
<dbReference type="Pfam" id="PF17917">
    <property type="entry name" value="RT_RNaseH"/>
    <property type="match status" value="1"/>
</dbReference>
<evidence type="ECO:0000256" key="1">
    <source>
        <dbReference type="ARBA" id="ARBA00022679"/>
    </source>
</evidence>
<dbReference type="InterPro" id="IPR043502">
    <property type="entry name" value="DNA/RNA_pol_sf"/>
</dbReference>
<keyword evidence="5" id="KW-0378">Hydrolase</keyword>
<accession>A0A438G9B3</accession>
<comment type="caution">
    <text evidence="8">The sequence shown here is derived from an EMBL/GenBank/DDBJ whole genome shotgun (WGS) entry which is preliminary data.</text>
</comment>
<reference evidence="8 9" key="1">
    <citation type="journal article" date="2018" name="PLoS Genet.">
        <title>Population sequencing reveals clonal diversity and ancestral inbreeding in the grapevine cultivar Chardonnay.</title>
        <authorList>
            <person name="Roach M.J."/>
            <person name="Johnson D.L."/>
            <person name="Bohlmann J."/>
            <person name="van Vuuren H.J."/>
            <person name="Jones S.J."/>
            <person name="Pretorius I.S."/>
            <person name="Schmidt S.A."/>
            <person name="Borneman A.R."/>
        </authorList>
    </citation>
    <scope>NUCLEOTIDE SEQUENCE [LARGE SCALE GENOMIC DNA]</scope>
    <source>
        <strain evidence="9">cv. Chardonnay</strain>
        <tissue evidence="8">Leaf</tissue>
    </source>
</reference>
<dbReference type="SUPFAM" id="SSF56672">
    <property type="entry name" value="DNA/RNA polymerases"/>
    <property type="match status" value="1"/>
</dbReference>
<evidence type="ECO:0000256" key="3">
    <source>
        <dbReference type="ARBA" id="ARBA00022722"/>
    </source>
</evidence>
<organism evidence="8 9">
    <name type="scientific">Vitis vinifera</name>
    <name type="common">Grape</name>
    <dbReference type="NCBI Taxonomy" id="29760"/>
    <lineage>
        <taxon>Eukaryota</taxon>
        <taxon>Viridiplantae</taxon>
        <taxon>Streptophyta</taxon>
        <taxon>Embryophyta</taxon>
        <taxon>Tracheophyta</taxon>
        <taxon>Spermatophyta</taxon>
        <taxon>Magnoliopsida</taxon>
        <taxon>eudicotyledons</taxon>
        <taxon>Gunneridae</taxon>
        <taxon>Pentapetalae</taxon>
        <taxon>rosids</taxon>
        <taxon>Vitales</taxon>
        <taxon>Vitaceae</taxon>
        <taxon>Viteae</taxon>
        <taxon>Vitis</taxon>
    </lineage>
</organism>
<keyword evidence="1" id="KW-0808">Transferase</keyword>
<dbReference type="CDD" id="cd01647">
    <property type="entry name" value="RT_LTR"/>
    <property type="match status" value="1"/>
</dbReference>
<dbReference type="InterPro" id="IPR050951">
    <property type="entry name" value="Retrovirus_Pol_polyprotein"/>
</dbReference>
<dbReference type="InterPro" id="IPR041373">
    <property type="entry name" value="RT_RNaseH"/>
</dbReference>
<dbReference type="EMBL" id="QGNW01000521">
    <property type="protein sequence ID" value="RVW68748.1"/>
    <property type="molecule type" value="Genomic_DNA"/>
</dbReference>
<dbReference type="Gene3D" id="3.10.20.370">
    <property type="match status" value="1"/>
</dbReference>
<dbReference type="InterPro" id="IPR043128">
    <property type="entry name" value="Rev_trsase/Diguanyl_cyclase"/>
</dbReference>